<proteinExistence type="predicted"/>
<evidence type="ECO:0000313" key="2">
    <source>
        <dbReference type="EMBL" id="GAU89915.1"/>
    </source>
</evidence>
<reference evidence="2 3" key="1">
    <citation type="journal article" date="2016" name="Nat. Commun.">
        <title>Extremotolerant tardigrade genome and improved radiotolerance of human cultured cells by tardigrade-unique protein.</title>
        <authorList>
            <person name="Hashimoto T."/>
            <person name="Horikawa D.D."/>
            <person name="Saito Y."/>
            <person name="Kuwahara H."/>
            <person name="Kozuka-Hata H."/>
            <person name="Shin-I T."/>
            <person name="Minakuchi Y."/>
            <person name="Ohishi K."/>
            <person name="Motoyama A."/>
            <person name="Aizu T."/>
            <person name="Enomoto A."/>
            <person name="Kondo K."/>
            <person name="Tanaka S."/>
            <person name="Hara Y."/>
            <person name="Koshikawa S."/>
            <person name="Sagara H."/>
            <person name="Miura T."/>
            <person name="Yokobori S."/>
            <person name="Miyagawa K."/>
            <person name="Suzuki Y."/>
            <person name="Kubo T."/>
            <person name="Oyama M."/>
            <person name="Kohara Y."/>
            <person name="Fujiyama A."/>
            <person name="Arakawa K."/>
            <person name="Katayama T."/>
            <person name="Toyoda A."/>
            <person name="Kunieda T."/>
        </authorList>
    </citation>
    <scope>NUCLEOTIDE SEQUENCE [LARGE SCALE GENOMIC DNA]</scope>
    <source>
        <strain evidence="2 3">YOKOZUNA-1</strain>
    </source>
</reference>
<comment type="caution">
    <text evidence="2">The sequence shown here is derived from an EMBL/GenBank/DDBJ whole genome shotgun (WGS) entry which is preliminary data.</text>
</comment>
<dbReference type="EMBL" id="BDGG01000001">
    <property type="protein sequence ID" value="GAU89915.1"/>
    <property type="molecule type" value="Genomic_DNA"/>
</dbReference>
<evidence type="ECO:0000256" key="1">
    <source>
        <dbReference type="SAM" id="MobiDB-lite"/>
    </source>
</evidence>
<accession>A0A1D1UND0</accession>
<dbReference type="Proteomes" id="UP000186922">
    <property type="component" value="Unassembled WGS sequence"/>
</dbReference>
<evidence type="ECO:0000313" key="3">
    <source>
        <dbReference type="Proteomes" id="UP000186922"/>
    </source>
</evidence>
<dbReference type="AlphaFoldDB" id="A0A1D1UND0"/>
<keyword evidence="3" id="KW-1185">Reference proteome</keyword>
<feature type="region of interest" description="Disordered" evidence="1">
    <location>
        <begin position="32"/>
        <end position="55"/>
    </location>
</feature>
<organism evidence="2 3">
    <name type="scientific">Ramazzottius varieornatus</name>
    <name type="common">Water bear</name>
    <name type="synonym">Tardigrade</name>
    <dbReference type="NCBI Taxonomy" id="947166"/>
    <lineage>
        <taxon>Eukaryota</taxon>
        <taxon>Metazoa</taxon>
        <taxon>Ecdysozoa</taxon>
        <taxon>Tardigrada</taxon>
        <taxon>Eutardigrada</taxon>
        <taxon>Parachela</taxon>
        <taxon>Hypsibioidea</taxon>
        <taxon>Ramazzottiidae</taxon>
        <taxon>Ramazzottius</taxon>
    </lineage>
</organism>
<name>A0A1D1UND0_RAMVA</name>
<sequence length="55" mass="5772">MPLDMASFKLHTASQVGKQLSMDDAVRAVKEGGMTANSAPQKGPSLSKKAAAQKR</sequence>
<gene>
    <name evidence="2" type="primary">RvY_02409-1</name>
    <name evidence="2" type="synonym">RvY_02409.1</name>
    <name evidence="2" type="ORF">RvY_02409</name>
</gene>
<protein>
    <submittedName>
        <fullName evidence="2">Uncharacterized protein</fullName>
    </submittedName>
</protein>